<evidence type="ECO:0000313" key="1">
    <source>
        <dbReference type="EMBL" id="MDR4329686.1"/>
    </source>
</evidence>
<organism evidence="2 5">
    <name type="scientific">Bacillus pseudomycoides</name>
    <dbReference type="NCBI Taxonomy" id="64104"/>
    <lineage>
        <taxon>Bacteria</taxon>
        <taxon>Bacillati</taxon>
        <taxon>Bacillota</taxon>
        <taxon>Bacilli</taxon>
        <taxon>Bacillales</taxon>
        <taxon>Bacillaceae</taxon>
        <taxon>Bacillus</taxon>
        <taxon>Bacillus cereus group</taxon>
    </lineage>
</organism>
<dbReference type="Proteomes" id="UP000219775">
    <property type="component" value="Unassembled WGS sequence"/>
</dbReference>
<sequence length="96" mass="10678">MYLFPTRIAVVAPVASPSVHSVPVHTATSDVGIELPATWQQYQLSGGATPSFWHHGTPPSGTTYYGHPPHSPYPPLQIFYHFPSIYFQNFYGTFNI</sequence>
<dbReference type="Proteomes" id="UP000195321">
    <property type="component" value="Unassembled WGS sequence"/>
</dbReference>
<evidence type="ECO:0000313" key="2">
    <source>
        <dbReference type="EMBL" id="OUM46500.1"/>
    </source>
</evidence>
<dbReference type="EMBL" id="MWPX01000043">
    <property type="protein sequence ID" value="OUM46500.1"/>
    <property type="molecule type" value="Genomic_DNA"/>
</dbReference>
<protein>
    <submittedName>
        <fullName evidence="2">Uncharacterized protein</fullName>
    </submittedName>
</protein>
<comment type="caution">
    <text evidence="2">The sequence shown here is derived from an EMBL/GenBank/DDBJ whole genome shotgun (WGS) entry which is preliminary data.</text>
</comment>
<dbReference type="Proteomes" id="UP000221918">
    <property type="component" value="Unassembled WGS sequence"/>
</dbReference>
<evidence type="ECO:0000313" key="6">
    <source>
        <dbReference type="Proteomes" id="UP000219775"/>
    </source>
</evidence>
<proteinExistence type="predicted"/>
<reference evidence="1" key="3">
    <citation type="submission" date="2019-07" db="EMBL/GenBank/DDBJ databases">
        <title>Phylogenomic Reclassification of ATCC Bacillus Strains and Various Taxa within the Genus Bacillus.</title>
        <authorList>
            <person name="Riojas M.A."/>
            <person name="Frank A.M."/>
            <person name="Fenn S.L."/>
            <person name="King S.P."/>
            <person name="Brower S.M."/>
            <person name="Hazbon M.H."/>
        </authorList>
    </citation>
    <scope>NUCLEOTIDE SEQUENCE</scope>
    <source>
        <strain evidence="1">NR-12239</strain>
    </source>
</reference>
<evidence type="ECO:0000313" key="7">
    <source>
        <dbReference type="Proteomes" id="UP000221918"/>
    </source>
</evidence>
<evidence type="ECO:0000313" key="3">
    <source>
        <dbReference type="EMBL" id="PEM65851.1"/>
    </source>
</evidence>
<dbReference type="RefSeq" id="WP_003197573.1">
    <property type="nucleotide sequence ID" value="NZ_CM000743.1"/>
</dbReference>
<accession>C3ALH1</accession>
<dbReference type="Proteomes" id="UP001248134">
    <property type="component" value="Unassembled WGS sequence"/>
</dbReference>
<evidence type="ECO:0000313" key="5">
    <source>
        <dbReference type="Proteomes" id="UP000195321"/>
    </source>
</evidence>
<dbReference type="EMBL" id="NUTL01000265">
    <property type="protein sequence ID" value="PHE83366.1"/>
    <property type="molecule type" value="Genomic_DNA"/>
</dbReference>
<reference evidence="6 7" key="2">
    <citation type="submission" date="2017-09" db="EMBL/GenBank/DDBJ databases">
        <title>Large-scale bioinformatics analysis of Bacillus genomes uncovers conserved roles of natural products in bacterial physiology.</title>
        <authorList>
            <consortium name="Agbiome Team Llc"/>
            <person name="Bleich R.M."/>
            <person name="Grubbs K.J."/>
            <person name="Santa Maria K.C."/>
            <person name="Allen S.E."/>
            <person name="Farag S."/>
            <person name="Shank E.A."/>
            <person name="Bowers A."/>
        </authorList>
    </citation>
    <scope>NUCLEOTIDE SEQUENCE [LARGE SCALE GENOMIC DNA]</scope>
    <source>
        <strain evidence="3 6">AFS009893</strain>
        <strain evidence="4 7">AFS037265</strain>
    </source>
</reference>
<accession>A0A1Y3MDI5</accession>
<name>A0A1Y3MDI5_9BACI</name>
<evidence type="ECO:0000313" key="4">
    <source>
        <dbReference type="EMBL" id="PHE83366.1"/>
    </source>
</evidence>
<dbReference type="AlphaFoldDB" id="A0A1Y3MDI5"/>
<reference evidence="2 5" key="1">
    <citation type="submission" date="2017-02" db="EMBL/GenBank/DDBJ databases">
        <title>Bacillus pseudomycoides isolate FSL K6-0042.</title>
        <authorList>
            <person name="Kovac J."/>
        </authorList>
    </citation>
    <scope>NUCLEOTIDE SEQUENCE [LARGE SCALE GENOMIC DNA]</scope>
    <source>
        <strain evidence="2 5">FSL K6-0042</strain>
    </source>
</reference>
<dbReference type="EMBL" id="VLYX01000090">
    <property type="protein sequence ID" value="MDR4329686.1"/>
    <property type="molecule type" value="Genomic_DNA"/>
</dbReference>
<gene>
    <name evidence="2" type="ORF">BW425_23335</name>
    <name evidence="3" type="ORF">CN613_24085</name>
    <name evidence="4" type="ORF">COF81_30855</name>
    <name evidence="1" type="ORF">FOS08_28935</name>
</gene>
<dbReference type="EMBL" id="NUDP01000107">
    <property type="protein sequence ID" value="PEM65851.1"/>
    <property type="molecule type" value="Genomic_DNA"/>
</dbReference>